<name>A0A420WB36_9PROT</name>
<gene>
    <name evidence="1" type="ORF">BCL74_2668</name>
</gene>
<dbReference type="Pfam" id="PF06108">
    <property type="entry name" value="DUF952"/>
    <property type="match status" value="1"/>
</dbReference>
<dbReference type="SUPFAM" id="SSF56399">
    <property type="entry name" value="ADP-ribosylation"/>
    <property type="match status" value="1"/>
</dbReference>
<accession>A0A420WB36</accession>
<dbReference type="AlphaFoldDB" id="A0A420WB36"/>
<dbReference type="Proteomes" id="UP000277424">
    <property type="component" value="Unassembled WGS sequence"/>
</dbReference>
<evidence type="ECO:0000313" key="1">
    <source>
        <dbReference type="EMBL" id="RKQ68193.1"/>
    </source>
</evidence>
<organism evidence="1 2">
    <name type="scientific">Oceanibaculum indicum</name>
    <dbReference type="NCBI Taxonomy" id="526216"/>
    <lineage>
        <taxon>Bacteria</taxon>
        <taxon>Pseudomonadati</taxon>
        <taxon>Pseudomonadota</taxon>
        <taxon>Alphaproteobacteria</taxon>
        <taxon>Rhodospirillales</taxon>
        <taxon>Oceanibaculaceae</taxon>
        <taxon>Oceanibaculum</taxon>
    </lineage>
</organism>
<dbReference type="EMBL" id="RBIG01000003">
    <property type="protein sequence ID" value="RKQ68193.1"/>
    <property type="molecule type" value="Genomic_DNA"/>
</dbReference>
<dbReference type="Gene3D" id="3.20.170.20">
    <property type="entry name" value="Protein of unknown function DUF952"/>
    <property type="match status" value="1"/>
</dbReference>
<reference evidence="1 2" key="1">
    <citation type="submission" date="2018-10" db="EMBL/GenBank/DDBJ databases">
        <title>Comparative analysis of microorganisms from saline springs in Andes Mountain Range, Colombia.</title>
        <authorList>
            <person name="Rubin E."/>
        </authorList>
    </citation>
    <scope>NUCLEOTIDE SEQUENCE [LARGE SCALE GENOMIC DNA]</scope>
    <source>
        <strain evidence="1 2">USBA 36</strain>
    </source>
</reference>
<sequence>MIYTMARAADWRSAEASGQYDGSANDKADGFLHFSTAEQLPGSAAKHRRGETDLMLVAVEAARLGDALKWEPARGGQLFPHLYGSLPLALVDSASPLPLGPDGLHIFPPLDHSPAEES</sequence>
<comment type="caution">
    <text evidence="1">The sequence shown here is derived from an EMBL/GenBank/DDBJ whole genome shotgun (WGS) entry which is preliminary data.</text>
</comment>
<dbReference type="PANTHER" id="PTHR34129">
    <property type="entry name" value="BLR1139 PROTEIN"/>
    <property type="match status" value="1"/>
</dbReference>
<protein>
    <submittedName>
        <fullName evidence="1">Uncharacterized protein (DUF952 family)</fullName>
    </submittedName>
</protein>
<dbReference type="InterPro" id="IPR009297">
    <property type="entry name" value="DUF952"/>
</dbReference>
<dbReference type="PANTHER" id="PTHR34129:SF1">
    <property type="entry name" value="DUF952 DOMAIN-CONTAINING PROTEIN"/>
    <property type="match status" value="1"/>
</dbReference>
<evidence type="ECO:0000313" key="2">
    <source>
        <dbReference type="Proteomes" id="UP000277424"/>
    </source>
</evidence>
<proteinExistence type="predicted"/>